<organism evidence="2 3">
    <name type="scientific">Paspalum vaginatum</name>
    <name type="common">seashore paspalum</name>
    <dbReference type="NCBI Taxonomy" id="158149"/>
    <lineage>
        <taxon>Eukaryota</taxon>
        <taxon>Viridiplantae</taxon>
        <taxon>Streptophyta</taxon>
        <taxon>Embryophyta</taxon>
        <taxon>Tracheophyta</taxon>
        <taxon>Spermatophyta</taxon>
        <taxon>Magnoliopsida</taxon>
        <taxon>Liliopsida</taxon>
        <taxon>Poales</taxon>
        <taxon>Poaceae</taxon>
        <taxon>PACMAD clade</taxon>
        <taxon>Panicoideae</taxon>
        <taxon>Andropogonodae</taxon>
        <taxon>Paspaleae</taxon>
        <taxon>Paspalinae</taxon>
        <taxon>Paspalum</taxon>
    </lineage>
</organism>
<evidence type="ECO:0000256" key="1">
    <source>
        <dbReference type="SAM" id="MobiDB-lite"/>
    </source>
</evidence>
<name>A0A9W7XCF8_9POAL</name>
<evidence type="ECO:0000313" key="2">
    <source>
        <dbReference type="EMBL" id="KAJ1256565.1"/>
    </source>
</evidence>
<comment type="caution">
    <text evidence="2">The sequence shown here is derived from an EMBL/GenBank/DDBJ whole genome shotgun (WGS) entry which is preliminary data.</text>
</comment>
<feature type="region of interest" description="Disordered" evidence="1">
    <location>
        <begin position="88"/>
        <end position="111"/>
    </location>
</feature>
<keyword evidence="3" id="KW-1185">Reference proteome</keyword>
<dbReference type="OrthoDB" id="7464821at2759"/>
<proteinExistence type="predicted"/>
<dbReference type="Proteomes" id="UP001164776">
    <property type="component" value="Unassembled WGS sequence"/>
</dbReference>
<gene>
    <name evidence="2" type="ORF">BS78_K004500</name>
</gene>
<dbReference type="AlphaFoldDB" id="A0A9W7XCF8"/>
<evidence type="ECO:0000313" key="3">
    <source>
        <dbReference type="Proteomes" id="UP001164776"/>
    </source>
</evidence>
<feature type="compositionally biased region" description="Polar residues" evidence="1">
    <location>
        <begin position="94"/>
        <end position="111"/>
    </location>
</feature>
<feature type="non-terminal residue" evidence="2">
    <location>
        <position position="1"/>
    </location>
</feature>
<dbReference type="EMBL" id="MU629501">
    <property type="protein sequence ID" value="KAJ1256565.1"/>
    <property type="molecule type" value="Genomic_DNA"/>
</dbReference>
<reference evidence="2 3" key="1">
    <citation type="submission" date="2022-10" db="EMBL/GenBank/DDBJ databases">
        <title>WGS assembly of Paspalum vaginatum 540-79.</title>
        <authorList>
            <person name="Sun G."/>
            <person name="Wase N."/>
            <person name="Shu S."/>
            <person name="Jenkins J."/>
            <person name="Zhou B."/>
            <person name="Torres-Rodriguez J."/>
            <person name="Chen C."/>
            <person name="Sandor L."/>
            <person name="Plott C."/>
            <person name="Yoshinga Y."/>
            <person name="Daum C."/>
            <person name="Qi P."/>
            <person name="Barry K."/>
            <person name="Lipzen A."/>
            <person name="Berry L."/>
            <person name="Pedersen C."/>
            <person name="Gottilla T."/>
            <person name="Foltz A."/>
            <person name="Yu H."/>
            <person name="O'Malley R."/>
            <person name="Zhang C."/>
            <person name="Devos K."/>
            <person name="Sigmon B."/>
            <person name="Yu B."/>
            <person name="Obata T."/>
            <person name="Schmutz J."/>
            <person name="Schnable J."/>
        </authorList>
    </citation>
    <scope>NUCLEOTIDE SEQUENCE [LARGE SCALE GENOMIC DNA]</scope>
    <source>
        <strain evidence="3">cv. 540-79</strain>
    </source>
</reference>
<sequence>ASIAYLFVIVASSHNISEACRRSFAVPLCLVKLHTAPSCMLSGILNLECAVLPPGMMEAATPDVAGAIAILPSLRTFASKALYRKVFPVPPGPSTKNTPPLPFSTISSISS</sequence>
<accession>A0A9W7XCF8</accession>
<protein>
    <submittedName>
        <fullName evidence="2">Uncharacterized protein</fullName>
    </submittedName>
</protein>